<keyword evidence="1" id="KW-0812">Transmembrane</keyword>
<comment type="caution">
    <text evidence="2">The sequence shown here is derived from an EMBL/GenBank/DDBJ whole genome shotgun (WGS) entry which is preliminary data.</text>
</comment>
<gene>
    <name evidence="2" type="ORF">BN137_2993</name>
</gene>
<evidence type="ECO:0000313" key="3">
    <source>
        <dbReference type="Proteomes" id="UP000009340"/>
    </source>
</evidence>
<organism evidence="2 3">
    <name type="scientific">Cronobacter condimenti 1330</name>
    <dbReference type="NCBI Taxonomy" id="1073999"/>
    <lineage>
        <taxon>Bacteria</taxon>
        <taxon>Pseudomonadati</taxon>
        <taxon>Pseudomonadota</taxon>
        <taxon>Gammaproteobacteria</taxon>
        <taxon>Enterobacterales</taxon>
        <taxon>Enterobacteriaceae</taxon>
        <taxon>Cronobacter</taxon>
    </lineage>
</organism>
<protein>
    <submittedName>
        <fullName evidence="2">Uncharacterized protein</fullName>
    </submittedName>
</protein>
<evidence type="ECO:0000256" key="1">
    <source>
        <dbReference type="SAM" id="Phobius"/>
    </source>
</evidence>
<dbReference type="EMBL" id="CAKW01000107">
    <property type="protein sequence ID" value="CCJ73614.1"/>
    <property type="molecule type" value="Genomic_DNA"/>
</dbReference>
<keyword evidence="1" id="KW-1133">Transmembrane helix</keyword>
<accession>K8ACY2</accession>
<keyword evidence="1" id="KW-0472">Membrane</keyword>
<feature type="transmembrane region" description="Helical" evidence="1">
    <location>
        <begin position="25"/>
        <end position="45"/>
    </location>
</feature>
<proteinExistence type="predicted"/>
<evidence type="ECO:0000313" key="2">
    <source>
        <dbReference type="EMBL" id="CCJ73614.1"/>
    </source>
</evidence>
<dbReference type="AlphaFoldDB" id="K8ACY2"/>
<name>K8ACY2_9ENTR</name>
<dbReference type="Proteomes" id="UP000009340">
    <property type="component" value="Unassembled WGS sequence"/>
</dbReference>
<reference evidence="2" key="1">
    <citation type="submission" date="2012-07" db="EMBL/GenBank/DDBJ databases">
        <authorList>
            <person name="Cummings C."/>
        </authorList>
    </citation>
    <scope>NUCLEOTIDE SEQUENCE</scope>
    <source>
        <strain evidence="2">1330</strain>
    </source>
</reference>
<sequence>MEVKAVAVGKHHNMRGAPNVRHQPIVIFHYGFLSFIESVVILSSLSG</sequence>